<dbReference type="Pfam" id="PF00119">
    <property type="entry name" value="ATP-synt_A"/>
    <property type="match status" value="1"/>
</dbReference>
<evidence type="ECO:0000256" key="6">
    <source>
        <dbReference type="ARBA" id="ARBA00022781"/>
    </source>
</evidence>
<evidence type="ECO:0000256" key="5">
    <source>
        <dbReference type="ARBA" id="ARBA00022692"/>
    </source>
</evidence>
<organism evidence="13 14">
    <name type="scientific">Actinospica durhamensis</name>
    <dbReference type="NCBI Taxonomy" id="1508375"/>
    <lineage>
        <taxon>Bacteria</taxon>
        <taxon>Bacillati</taxon>
        <taxon>Actinomycetota</taxon>
        <taxon>Actinomycetes</taxon>
        <taxon>Catenulisporales</taxon>
        <taxon>Actinospicaceae</taxon>
        <taxon>Actinospica</taxon>
    </lineage>
</organism>
<evidence type="ECO:0000313" key="13">
    <source>
        <dbReference type="EMBL" id="MBR7837318.1"/>
    </source>
</evidence>
<dbReference type="SUPFAM" id="SSF81336">
    <property type="entry name" value="F1F0 ATP synthase subunit A"/>
    <property type="match status" value="1"/>
</dbReference>
<dbReference type="GO" id="GO:0045259">
    <property type="term" value="C:proton-transporting ATP synthase complex"/>
    <property type="evidence" value="ECO:0007669"/>
    <property type="project" value="UniProtKB-KW"/>
</dbReference>
<evidence type="ECO:0000256" key="4">
    <source>
        <dbReference type="ARBA" id="ARBA00022547"/>
    </source>
</evidence>
<protein>
    <recommendedName>
        <fullName evidence="11 12">ATP synthase subunit a</fullName>
    </recommendedName>
    <alternativeName>
        <fullName evidence="11">ATP synthase F0 sector subunit a</fullName>
    </alternativeName>
    <alternativeName>
        <fullName evidence="11">F-ATPase subunit 6</fullName>
    </alternativeName>
</protein>
<feature type="transmembrane region" description="Helical" evidence="11">
    <location>
        <begin position="207"/>
        <end position="227"/>
    </location>
</feature>
<dbReference type="InterPro" id="IPR000568">
    <property type="entry name" value="ATP_synth_F0_asu"/>
</dbReference>
<accession>A0A941EVQ8</accession>
<dbReference type="PANTHER" id="PTHR11410">
    <property type="entry name" value="ATP SYNTHASE SUBUNIT A"/>
    <property type="match status" value="1"/>
</dbReference>
<dbReference type="HAMAP" id="MF_01393">
    <property type="entry name" value="ATP_synth_a_bact"/>
    <property type="match status" value="1"/>
</dbReference>
<feature type="transmembrane region" description="Helical" evidence="11">
    <location>
        <begin position="177"/>
        <end position="195"/>
    </location>
</feature>
<proteinExistence type="inferred from homology"/>
<evidence type="ECO:0000256" key="12">
    <source>
        <dbReference type="RuleBase" id="RU000483"/>
    </source>
</evidence>
<keyword evidence="9 11" id="KW-0472">Membrane</keyword>
<dbReference type="Gene3D" id="1.20.120.220">
    <property type="entry name" value="ATP synthase, F0 complex, subunit A"/>
    <property type="match status" value="1"/>
</dbReference>
<keyword evidence="10 11" id="KW-0066">ATP synthesis</keyword>
<keyword evidence="14" id="KW-1185">Reference proteome</keyword>
<keyword evidence="7 11" id="KW-1133">Transmembrane helix</keyword>
<dbReference type="PANTHER" id="PTHR11410:SF0">
    <property type="entry name" value="ATP SYNTHASE SUBUNIT A"/>
    <property type="match status" value="1"/>
</dbReference>
<dbReference type="InterPro" id="IPR045083">
    <property type="entry name" value="ATP_synth_F0_asu_bact/mt"/>
</dbReference>
<comment type="subcellular location">
    <subcellularLocation>
        <location evidence="11 12">Cell membrane</location>
        <topology evidence="11 12">Multi-pass membrane protein</topology>
    </subcellularLocation>
    <subcellularLocation>
        <location evidence="1">Membrane</location>
        <topology evidence="1">Multi-pass membrane protein</topology>
    </subcellularLocation>
</comment>
<dbReference type="CDD" id="cd00310">
    <property type="entry name" value="ATP-synt_Fo_a_6"/>
    <property type="match status" value="1"/>
</dbReference>
<dbReference type="InterPro" id="IPR035908">
    <property type="entry name" value="F0_ATP_A_sf"/>
</dbReference>
<dbReference type="GO" id="GO:0005886">
    <property type="term" value="C:plasma membrane"/>
    <property type="evidence" value="ECO:0007669"/>
    <property type="project" value="UniProtKB-SubCell"/>
</dbReference>
<evidence type="ECO:0000256" key="1">
    <source>
        <dbReference type="ARBA" id="ARBA00004141"/>
    </source>
</evidence>
<name>A0A941EVQ8_9ACTN</name>
<dbReference type="PRINTS" id="PR00123">
    <property type="entry name" value="ATPASEA"/>
</dbReference>
<evidence type="ECO:0000256" key="7">
    <source>
        <dbReference type="ARBA" id="ARBA00022989"/>
    </source>
</evidence>
<keyword evidence="3 11" id="KW-0813">Transport</keyword>
<evidence type="ECO:0000256" key="3">
    <source>
        <dbReference type="ARBA" id="ARBA00022448"/>
    </source>
</evidence>
<evidence type="ECO:0000256" key="11">
    <source>
        <dbReference type="HAMAP-Rule" id="MF_01393"/>
    </source>
</evidence>
<keyword evidence="4 11" id="KW-0138">CF(0)</keyword>
<evidence type="ECO:0000256" key="9">
    <source>
        <dbReference type="ARBA" id="ARBA00023136"/>
    </source>
</evidence>
<evidence type="ECO:0000256" key="2">
    <source>
        <dbReference type="ARBA" id="ARBA00006810"/>
    </source>
</evidence>
<keyword evidence="11" id="KW-1003">Cell membrane</keyword>
<evidence type="ECO:0000256" key="8">
    <source>
        <dbReference type="ARBA" id="ARBA00023065"/>
    </source>
</evidence>
<feature type="transmembrane region" description="Helical" evidence="11">
    <location>
        <begin position="110"/>
        <end position="130"/>
    </location>
</feature>
<keyword evidence="8 11" id="KW-0406">Ion transport</keyword>
<dbReference type="RefSeq" id="WP_212531786.1">
    <property type="nucleotide sequence ID" value="NZ_JAGSOG010000195.1"/>
</dbReference>
<evidence type="ECO:0000256" key="10">
    <source>
        <dbReference type="ARBA" id="ARBA00023310"/>
    </source>
</evidence>
<reference evidence="13" key="1">
    <citation type="submission" date="2021-04" db="EMBL/GenBank/DDBJ databases">
        <title>Genome based classification of Actinospica acidithermotolerans sp. nov., an actinobacterium isolated from an Indonesian hot spring.</title>
        <authorList>
            <person name="Kusuma A.B."/>
            <person name="Putra K.E."/>
            <person name="Nafisah S."/>
            <person name="Loh J."/>
            <person name="Nouioui I."/>
            <person name="Goodfellow M."/>
        </authorList>
    </citation>
    <scope>NUCLEOTIDE SEQUENCE</scope>
    <source>
        <strain evidence="13">CSCA 57</strain>
    </source>
</reference>
<keyword evidence="6 11" id="KW-0375">Hydrogen ion transport</keyword>
<keyword evidence="5 11" id="KW-0812">Transmembrane</keyword>
<feature type="transmembrane region" description="Helical" evidence="11">
    <location>
        <begin position="233"/>
        <end position="253"/>
    </location>
</feature>
<evidence type="ECO:0000313" key="14">
    <source>
        <dbReference type="Proteomes" id="UP000675781"/>
    </source>
</evidence>
<comment type="caution">
    <text evidence="13">The sequence shown here is derived from an EMBL/GenBank/DDBJ whole genome shotgun (WGS) entry which is preliminary data.</text>
</comment>
<comment type="similarity">
    <text evidence="2 11 12">Belongs to the ATPase A chain family.</text>
</comment>
<sequence>MSAAIASTVLLASGGDCSTTDAHAGSNCGFQPPSLGDFNYRPIFHLGSYGFYKPELLALICAGLVVLFFWTAFRSPKLVPRGVQNIGEIGYLFIRDQIARPMIGKTAERFVPFLVGLFFFIWCMNLMEIIPIAQMPVTAFVSFPASLMLMVYITYWYQAIKHQGFFGFLKNIVPKGVPWPVMIILVPVEWLRVLVIQPFTLMIRLFANMFAGHMLLATFTLATWYLASATFSAVFAATSAVMVVVLTVFEMAIQALQAYIFTMLTAQYIGEGVSAGH</sequence>
<dbReference type="Proteomes" id="UP000675781">
    <property type="component" value="Unassembled WGS sequence"/>
</dbReference>
<dbReference type="GO" id="GO:0046933">
    <property type="term" value="F:proton-transporting ATP synthase activity, rotational mechanism"/>
    <property type="evidence" value="ECO:0007669"/>
    <property type="project" value="UniProtKB-UniRule"/>
</dbReference>
<feature type="transmembrane region" description="Helical" evidence="11">
    <location>
        <begin position="56"/>
        <end position="73"/>
    </location>
</feature>
<comment type="function">
    <text evidence="11 12">Key component of the proton channel; it plays a direct role in the translocation of protons across the membrane.</text>
</comment>
<feature type="transmembrane region" description="Helical" evidence="11">
    <location>
        <begin position="137"/>
        <end position="157"/>
    </location>
</feature>
<gene>
    <name evidence="11 13" type="primary">atpB</name>
    <name evidence="13" type="ORF">KDL01_28830</name>
</gene>
<dbReference type="NCBIfam" id="TIGR01131">
    <property type="entry name" value="ATP_synt_6_or_A"/>
    <property type="match status" value="1"/>
</dbReference>
<dbReference type="EMBL" id="JAGSOG010000195">
    <property type="protein sequence ID" value="MBR7837318.1"/>
    <property type="molecule type" value="Genomic_DNA"/>
</dbReference>
<dbReference type="AlphaFoldDB" id="A0A941EVQ8"/>